<feature type="modified residue" description="4-aspartylphosphate" evidence="5">
    <location>
        <position position="57"/>
    </location>
</feature>
<keyword evidence="3" id="KW-0238">DNA-binding</keyword>
<reference evidence="8 9" key="1">
    <citation type="submission" date="2018-10" db="EMBL/GenBank/DDBJ databases">
        <title>Genomic Encyclopedia of Type Strains, Phase IV (KMG-IV): sequencing the most valuable type-strain genomes for metagenomic binning, comparative biology and taxonomic classification.</title>
        <authorList>
            <person name="Goeker M."/>
        </authorList>
    </citation>
    <scope>NUCLEOTIDE SEQUENCE [LARGE SCALE GENOMIC DNA]</scope>
    <source>
        <strain evidence="8 9">DSM 22653</strain>
    </source>
</reference>
<dbReference type="SMART" id="SM00421">
    <property type="entry name" value="HTH_LUXR"/>
    <property type="match status" value="1"/>
</dbReference>
<evidence type="ECO:0000256" key="5">
    <source>
        <dbReference type="PROSITE-ProRule" id="PRU00169"/>
    </source>
</evidence>
<keyword evidence="4" id="KW-0804">Transcription</keyword>
<evidence type="ECO:0000256" key="2">
    <source>
        <dbReference type="ARBA" id="ARBA00023015"/>
    </source>
</evidence>
<dbReference type="PROSITE" id="PS50110">
    <property type="entry name" value="RESPONSE_REGULATORY"/>
    <property type="match status" value="1"/>
</dbReference>
<dbReference type="Proteomes" id="UP000267019">
    <property type="component" value="Unassembled WGS sequence"/>
</dbReference>
<comment type="caution">
    <text evidence="8">The sequence shown here is derived from an EMBL/GenBank/DDBJ whole genome shotgun (WGS) entry which is preliminary data.</text>
</comment>
<keyword evidence="9" id="KW-1185">Reference proteome</keyword>
<evidence type="ECO:0000259" key="6">
    <source>
        <dbReference type="PROSITE" id="PS50043"/>
    </source>
</evidence>
<organism evidence="8 9">
    <name type="scientific">Brockia lithotrophica</name>
    <dbReference type="NCBI Taxonomy" id="933949"/>
    <lineage>
        <taxon>Bacteria</taxon>
        <taxon>Bacillati</taxon>
        <taxon>Bacillota</taxon>
        <taxon>Bacilli</taxon>
        <taxon>Bacillales</taxon>
        <taxon>Bacillales Family X. Incertae Sedis</taxon>
        <taxon>Brockia</taxon>
    </lineage>
</organism>
<evidence type="ECO:0000313" key="9">
    <source>
        <dbReference type="Proteomes" id="UP000267019"/>
    </source>
</evidence>
<dbReference type="AlphaFoldDB" id="A0A660KWA3"/>
<dbReference type="InterPro" id="IPR016032">
    <property type="entry name" value="Sig_transdc_resp-reg_C-effctor"/>
</dbReference>
<dbReference type="GO" id="GO:0006355">
    <property type="term" value="P:regulation of DNA-templated transcription"/>
    <property type="evidence" value="ECO:0007669"/>
    <property type="project" value="InterPro"/>
</dbReference>
<dbReference type="CDD" id="cd06170">
    <property type="entry name" value="LuxR_C_like"/>
    <property type="match status" value="1"/>
</dbReference>
<evidence type="ECO:0000256" key="1">
    <source>
        <dbReference type="ARBA" id="ARBA00022553"/>
    </source>
</evidence>
<feature type="domain" description="HTH luxR-type" evidence="6">
    <location>
        <begin position="165"/>
        <end position="230"/>
    </location>
</feature>
<dbReference type="SUPFAM" id="SSF46894">
    <property type="entry name" value="C-terminal effector domain of the bipartite response regulators"/>
    <property type="match status" value="1"/>
</dbReference>
<dbReference type="PANTHER" id="PTHR43214">
    <property type="entry name" value="TWO-COMPONENT RESPONSE REGULATOR"/>
    <property type="match status" value="1"/>
</dbReference>
<dbReference type="PRINTS" id="PR00038">
    <property type="entry name" value="HTHLUXR"/>
</dbReference>
<dbReference type="SUPFAM" id="SSF52172">
    <property type="entry name" value="CheY-like"/>
    <property type="match status" value="1"/>
</dbReference>
<dbReference type="InterPro" id="IPR001789">
    <property type="entry name" value="Sig_transdc_resp-reg_receiver"/>
</dbReference>
<keyword evidence="2" id="KW-0805">Transcription regulation</keyword>
<dbReference type="OrthoDB" id="9779069at2"/>
<accession>A0A660KWA3</accession>
<proteinExistence type="predicted"/>
<dbReference type="EMBL" id="RBIJ01000005">
    <property type="protein sequence ID" value="RKQ83812.1"/>
    <property type="molecule type" value="Genomic_DNA"/>
</dbReference>
<dbReference type="PROSITE" id="PS50043">
    <property type="entry name" value="HTH_LUXR_2"/>
    <property type="match status" value="1"/>
</dbReference>
<keyword evidence="1 5" id="KW-0597">Phosphoprotein</keyword>
<protein>
    <submittedName>
        <fullName evidence="8">LuxR family two component transcriptional regulator</fullName>
    </submittedName>
</protein>
<dbReference type="GO" id="GO:0000160">
    <property type="term" value="P:phosphorelay signal transduction system"/>
    <property type="evidence" value="ECO:0007669"/>
    <property type="project" value="InterPro"/>
</dbReference>
<dbReference type="Gene3D" id="3.40.50.2300">
    <property type="match status" value="1"/>
</dbReference>
<dbReference type="Pfam" id="PF00196">
    <property type="entry name" value="GerE"/>
    <property type="match status" value="1"/>
</dbReference>
<dbReference type="CDD" id="cd17535">
    <property type="entry name" value="REC_NarL-like"/>
    <property type="match status" value="1"/>
</dbReference>
<sequence>MNERITILLADDHALFREGLRHILGQEEGFTIVGEARSGHEAVDKAALLTPDVVLMDINMPEMNGIEATRKIRALQLPTRVIVLSIHDDEEYVRRALLAGADGYLLKEIDAQTLVSAVRAVHAGGAYLHPRLAGYVIAELRRLSLQERPARASSAPSPAERDSVLGERWERLTARERDILLLMAEGLSNGEIGKRLGISEKTVKNHLASIRIKLNISERTKLAIEALHYVRRVGESDAAGKT</sequence>
<name>A0A660KWA3_9BACL</name>
<dbReference type="InterPro" id="IPR000792">
    <property type="entry name" value="Tscrpt_reg_LuxR_C"/>
</dbReference>
<feature type="domain" description="Response regulatory" evidence="7">
    <location>
        <begin position="6"/>
        <end position="122"/>
    </location>
</feature>
<evidence type="ECO:0000256" key="4">
    <source>
        <dbReference type="ARBA" id="ARBA00023163"/>
    </source>
</evidence>
<evidence type="ECO:0000313" key="8">
    <source>
        <dbReference type="EMBL" id="RKQ83812.1"/>
    </source>
</evidence>
<dbReference type="InterPro" id="IPR058245">
    <property type="entry name" value="NreC/VraR/RcsB-like_REC"/>
</dbReference>
<dbReference type="InterPro" id="IPR011006">
    <property type="entry name" value="CheY-like_superfamily"/>
</dbReference>
<dbReference type="GO" id="GO:0003677">
    <property type="term" value="F:DNA binding"/>
    <property type="evidence" value="ECO:0007669"/>
    <property type="project" value="UniProtKB-KW"/>
</dbReference>
<dbReference type="SMART" id="SM00448">
    <property type="entry name" value="REC"/>
    <property type="match status" value="1"/>
</dbReference>
<evidence type="ECO:0000256" key="3">
    <source>
        <dbReference type="ARBA" id="ARBA00023125"/>
    </source>
</evidence>
<dbReference type="InterPro" id="IPR039420">
    <property type="entry name" value="WalR-like"/>
</dbReference>
<dbReference type="PROSITE" id="PS00622">
    <property type="entry name" value="HTH_LUXR_1"/>
    <property type="match status" value="1"/>
</dbReference>
<evidence type="ECO:0000259" key="7">
    <source>
        <dbReference type="PROSITE" id="PS50110"/>
    </source>
</evidence>
<dbReference type="RefSeq" id="WP_121444722.1">
    <property type="nucleotide sequence ID" value="NZ_RBIJ01000005.1"/>
</dbReference>
<gene>
    <name evidence="8" type="ORF">C7438_1472</name>
</gene>
<dbReference type="Pfam" id="PF00072">
    <property type="entry name" value="Response_reg"/>
    <property type="match status" value="1"/>
</dbReference>